<feature type="transmembrane region" description="Helical" evidence="2">
    <location>
        <begin position="93"/>
        <end position="110"/>
    </location>
</feature>
<sequence>MAGRRTERPGSTGKSAARKGPAAGRSMKGQPEPERGPAPQSGKAAQSGETAQAGRPAEVAPDLRVQLPYFLARLAVLVVLAVVLIVAGVNLVLALLIAFAVAGLLTWPLGRMQRRAADRSRDGGPTGTPPGR</sequence>
<evidence type="ECO:0000256" key="1">
    <source>
        <dbReference type="SAM" id="MobiDB-lite"/>
    </source>
</evidence>
<gene>
    <name evidence="3" type="ORF">Ga0074812_102242</name>
</gene>
<feature type="transmembrane region" description="Helical" evidence="2">
    <location>
        <begin position="70"/>
        <end position="87"/>
    </location>
</feature>
<reference evidence="4" key="1">
    <citation type="submission" date="2015-11" db="EMBL/GenBank/DDBJ databases">
        <authorList>
            <person name="Varghese N."/>
        </authorList>
    </citation>
    <scope>NUCLEOTIDE SEQUENCE [LARGE SCALE GENOMIC DNA]</scope>
    <source>
        <strain evidence="4">DSM 45899</strain>
    </source>
</reference>
<dbReference type="AlphaFoldDB" id="A0A0S4QHM5"/>
<evidence type="ECO:0000256" key="2">
    <source>
        <dbReference type="SAM" id="Phobius"/>
    </source>
</evidence>
<protein>
    <recommendedName>
        <fullName evidence="5">DUF4229 domain-containing protein</fullName>
    </recommendedName>
</protein>
<dbReference type="EMBL" id="FAOZ01000002">
    <property type="protein sequence ID" value="CUU54236.1"/>
    <property type="molecule type" value="Genomic_DNA"/>
</dbReference>
<proteinExistence type="predicted"/>
<dbReference type="Proteomes" id="UP000198802">
    <property type="component" value="Unassembled WGS sequence"/>
</dbReference>
<keyword evidence="2" id="KW-1133">Transmembrane helix</keyword>
<keyword evidence="2" id="KW-0472">Membrane</keyword>
<evidence type="ECO:0000313" key="3">
    <source>
        <dbReference type="EMBL" id="CUU54236.1"/>
    </source>
</evidence>
<organism evidence="3 4">
    <name type="scientific">Parafrankia irregularis</name>
    <dbReference type="NCBI Taxonomy" id="795642"/>
    <lineage>
        <taxon>Bacteria</taxon>
        <taxon>Bacillati</taxon>
        <taxon>Actinomycetota</taxon>
        <taxon>Actinomycetes</taxon>
        <taxon>Frankiales</taxon>
        <taxon>Frankiaceae</taxon>
        <taxon>Parafrankia</taxon>
    </lineage>
</organism>
<keyword evidence="4" id="KW-1185">Reference proteome</keyword>
<accession>A0A0S4QHM5</accession>
<keyword evidence="2" id="KW-0812">Transmembrane</keyword>
<feature type="region of interest" description="Disordered" evidence="1">
    <location>
        <begin position="1"/>
        <end position="58"/>
    </location>
</feature>
<evidence type="ECO:0008006" key="5">
    <source>
        <dbReference type="Google" id="ProtNLM"/>
    </source>
</evidence>
<name>A0A0S4QHM5_9ACTN</name>
<evidence type="ECO:0000313" key="4">
    <source>
        <dbReference type="Proteomes" id="UP000198802"/>
    </source>
</evidence>